<dbReference type="GO" id="GO:0031267">
    <property type="term" value="F:small GTPase binding"/>
    <property type="evidence" value="ECO:0007669"/>
    <property type="project" value="TreeGrafter"/>
</dbReference>
<dbReference type="InterPro" id="IPR037191">
    <property type="entry name" value="VPS9_dom_sf"/>
</dbReference>
<dbReference type="Pfam" id="PF02204">
    <property type="entry name" value="VPS9"/>
    <property type="match status" value="1"/>
</dbReference>
<dbReference type="SUPFAM" id="SSF109993">
    <property type="entry name" value="VPS9 domain"/>
    <property type="match status" value="1"/>
</dbReference>
<gene>
    <name evidence="9" type="primary">LOC103354000</name>
</gene>
<feature type="compositionally biased region" description="Polar residues" evidence="4">
    <location>
        <begin position="456"/>
        <end position="465"/>
    </location>
</feature>
<dbReference type="GO" id="GO:0005813">
    <property type="term" value="C:centrosome"/>
    <property type="evidence" value="ECO:0007669"/>
    <property type="project" value="TreeGrafter"/>
</dbReference>
<dbReference type="SUPFAM" id="SSF48065">
    <property type="entry name" value="DBL homology domain (DH-domain)"/>
    <property type="match status" value="1"/>
</dbReference>
<dbReference type="InterPro" id="IPR035899">
    <property type="entry name" value="DBL_dom_sf"/>
</dbReference>
<dbReference type="InterPro" id="IPR003123">
    <property type="entry name" value="VPS9"/>
</dbReference>
<feature type="compositionally biased region" description="Low complexity" evidence="4">
    <location>
        <begin position="383"/>
        <end position="402"/>
    </location>
</feature>
<dbReference type="InterPro" id="IPR009091">
    <property type="entry name" value="RCC1/BLIP-II"/>
</dbReference>
<keyword evidence="1" id="KW-0344">Guanine-nucleotide releasing factor</keyword>
<dbReference type="SMART" id="SM00698">
    <property type="entry name" value="MORN"/>
    <property type="match status" value="7"/>
</dbReference>
<dbReference type="PROSITE" id="PS51205">
    <property type="entry name" value="VPS9"/>
    <property type="match status" value="1"/>
</dbReference>
<dbReference type="PANTHER" id="PTHR46089:SF3">
    <property type="entry name" value="ALSIN"/>
    <property type="match status" value="1"/>
</dbReference>
<dbReference type="GO" id="GO:0030425">
    <property type="term" value="C:dendrite"/>
    <property type="evidence" value="ECO:0007669"/>
    <property type="project" value="TreeGrafter"/>
</dbReference>
<dbReference type="GO" id="GO:0005737">
    <property type="term" value="C:cytoplasm"/>
    <property type="evidence" value="ECO:0007669"/>
    <property type="project" value="TreeGrafter"/>
</dbReference>
<dbReference type="Pfam" id="PF26202">
    <property type="entry name" value="HA_Alsin"/>
    <property type="match status" value="1"/>
</dbReference>
<feature type="region of interest" description="Disordered" evidence="4">
    <location>
        <begin position="274"/>
        <end position="350"/>
    </location>
</feature>
<reference evidence="9" key="1">
    <citation type="submission" date="2025-08" db="UniProtKB">
        <authorList>
            <consortium name="RefSeq"/>
        </authorList>
    </citation>
    <scope>IDENTIFICATION</scope>
</reference>
<organism evidence="8 9">
    <name type="scientific">Stegastes partitus</name>
    <name type="common">bicolor damselfish</name>
    <dbReference type="NCBI Taxonomy" id="144197"/>
    <lineage>
        <taxon>Eukaryota</taxon>
        <taxon>Metazoa</taxon>
        <taxon>Chordata</taxon>
        <taxon>Craniata</taxon>
        <taxon>Vertebrata</taxon>
        <taxon>Euteleostomi</taxon>
        <taxon>Actinopterygii</taxon>
        <taxon>Neopterygii</taxon>
        <taxon>Teleostei</taxon>
        <taxon>Neoteleostei</taxon>
        <taxon>Acanthomorphata</taxon>
        <taxon>Ovalentaria</taxon>
        <taxon>Pomacentridae</taxon>
        <taxon>Stegastes</taxon>
    </lineage>
</organism>
<feature type="region of interest" description="Disordered" evidence="4">
    <location>
        <begin position="381"/>
        <end position="435"/>
    </location>
</feature>
<feature type="repeat" description="RCC1" evidence="3">
    <location>
        <begin position="110"/>
        <end position="173"/>
    </location>
</feature>
<feature type="region of interest" description="Disordered" evidence="4">
    <location>
        <begin position="226"/>
        <end position="247"/>
    </location>
</feature>
<evidence type="ECO:0000256" key="3">
    <source>
        <dbReference type="PROSITE-ProRule" id="PRU00235"/>
    </source>
</evidence>
<evidence type="ECO:0000256" key="4">
    <source>
        <dbReference type="SAM" id="MobiDB-lite"/>
    </source>
</evidence>
<dbReference type="InterPro" id="IPR000408">
    <property type="entry name" value="Reg_chr_condens"/>
</dbReference>
<proteinExistence type="predicted"/>
<dbReference type="Gene3D" id="2.20.110.10">
    <property type="entry name" value="Histone H3 K4-specific methyltransferase SET7/9 N-terminal domain"/>
    <property type="match status" value="3"/>
</dbReference>
<dbReference type="SUPFAM" id="SSF82185">
    <property type="entry name" value="Histone H3 K4-specific methyltransferase SET7/9 N-terminal domain"/>
    <property type="match status" value="2"/>
</dbReference>
<sequence length="1623" mass="180217">MENREESPADEQAPTLPERGLLHIWHPAGFNEQLCPERVLLSRSVLQVALGEHHGLLLAQGGQVYSFGELLWRDLSIPVSAPVLEGSLLGRTVVRVAAGGFHCGALSEQGSVYMWGENTAGQCGLTERGTVTNITVPEPSPVSVVDSEVVPPAVVRVVDLACGREHSLALSAQNELWAWGSGCQLGLVTSTFPVWRPQKVEHLAGRHVIQVACGAYHSLAVVRSLPPQDYNTQNPPKKRERGQSPHCSLTEKEELLTADEAHYCPLGVELTEVMKNETSPRRRGHRQRLRPGGVSAGSSPGSGASSCSYSEDGKPATKQKSSSRLGLDEHTEPVTQTDGSPKAHTLSGWRSNKNSAFTNELELQNLLEKLSGQTLEAHHTTWTGDTDSLSSHTSDDSYVSSTPSTDMLTSSYKEDSAIRRQTNNNSAPSGPYSSSPVCLEEVRLCLEKEKQALQGQKSSSLTNIHQKGKAAASRRRSLPGTPTHASFSSLLVSLEVFMSWFQRGSVSQLQPLCIKSLTGEEVIKVAAGSHHSLALTAQCQVYSWGSNMCGQLGHVNSPVTVPQQAKLSDGLRVWNLSAGQSHSLLLADGDCVQPVLLYCGQQQESAQSERGQLSQRSPRRSESFTVRPTLLPFCIEMGYISSVCSGGQTCTVLTDHNVMGFISAIHELASRERQFYCWLSSIRKVLLTPVRNRESVCPALGEQCTHLFFSLCESFVHLSTLIGRHATSLSYFLHDVQGGDVTSLPLLTHTEFFLDTYKKYCSALGDFQVMGGFQSLHKLSLECLGSQWTQLAQLCVSDQPVSGDVDLVSLLYWPLQQLHQYSRVLLKLASCYDVLTVEYQSLHQGFSQFESLSSSLLRRKKEAETTFIFWKTHSGKTTEVLRLPRRRVVCESSNRSLTLQNAGRFSNHWFILFNDALVHTQGTIPSQNFFSTHHIYPLTCLWVKPVTEDSSSGLYAIKVTCPEESFTLVASTPQEKNKWLRSLNQAVDQVLGGGGQGSSPGVTAMSRKASYTFTGDERFRDAQYTGSWLAGRVHGRGTMKWPDGRIYTGNFKNGLEDGYGECMIPNKVLHRPDTYQGQWREGKIHGFGKYKYANGEVYEGCFCDGQRHGYGMLSSGKLARTSSSVFIGHWVQDRKTGYGVYDDITRGEKYMGLWQDDQRHGSSVVVTQYGVYYEGTFRENKMSGPGLLVSEDDTVFHGEFSDDWTVNGKGVLTLPNGDCLDGLFSGEWNAGLKVVGTYTKPGVCETDSKDTNRPHRLGQYVMPAAQRWTCVFDECWSRLGCEAAGRGDRTTAWENIAVTITTARRQSPDLSRSHTKVLESLEFIPQYGEPVTTANYDSIRRYLTKACETPHHPLGWLVETLVTAYRMTYVGVGSNRRLIRQAVQEVLAYLTHFYSIVRFLFPGLPEDGGVIPEPPSSPTRSRHNSNRAEYDSVVVVVSCSSLLLPLLLPRLYPPLFTLYCLQEEQEEAQYWDRILRLNKQPDQSLLSFLGVQEKFWPLWMSILGEKKQIVSSSKDACFVSSVETLQQISTTFTPSDKLVVIQKTFEELTQEVKPMLDGNFLWCMDDLFPLFLYVVLRARIRNLGAEVSLIEDLMDPNLQHGEMGLMFTTLKACFIQIQQESTA</sequence>
<dbReference type="Pfam" id="PF00415">
    <property type="entry name" value="RCC1"/>
    <property type="match status" value="3"/>
</dbReference>
<dbReference type="Gene3D" id="1.20.1050.80">
    <property type="entry name" value="VPS9 domain"/>
    <property type="match status" value="1"/>
</dbReference>
<feature type="region of interest" description="Disordered" evidence="4">
    <location>
        <begin position="456"/>
        <end position="481"/>
    </location>
</feature>
<dbReference type="GeneID" id="103354000"/>
<dbReference type="RefSeq" id="XP_008275446.1">
    <property type="nucleotide sequence ID" value="XM_008277224.1"/>
</dbReference>
<dbReference type="Gene3D" id="2.130.10.30">
    <property type="entry name" value="Regulator of chromosome condensation 1/beta-lactamase-inhibitor protein II"/>
    <property type="match status" value="2"/>
</dbReference>
<dbReference type="PROSITE" id="PS50003">
    <property type="entry name" value="PH_DOMAIN"/>
    <property type="match status" value="1"/>
</dbReference>
<evidence type="ECO:0000313" key="9">
    <source>
        <dbReference type="RefSeq" id="XP_008275446.1"/>
    </source>
</evidence>
<dbReference type="InterPro" id="IPR057248">
    <property type="entry name" value="Alsin-like_PH"/>
</dbReference>
<dbReference type="GO" id="GO:0016197">
    <property type="term" value="P:endosomal transport"/>
    <property type="evidence" value="ECO:0007669"/>
    <property type="project" value="TreeGrafter"/>
</dbReference>
<keyword evidence="2" id="KW-0677">Repeat</keyword>
<evidence type="ECO:0000259" key="5">
    <source>
        <dbReference type="PROSITE" id="PS50003"/>
    </source>
</evidence>
<feature type="compositionally biased region" description="Polar residues" evidence="4">
    <location>
        <begin position="419"/>
        <end position="435"/>
    </location>
</feature>
<evidence type="ECO:0000259" key="7">
    <source>
        <dbReference type="PROSITE" id="PS51205"/>
    </source>
</evidence>
<accession>A0A9Y4JR59</accession>
<dbReference type="InterPro" id="IPR051984">
    <property type="entry name" value="Alsin"/>
</dbReference>
<dbReference type="Pfam" id="PF25582">
    <property type="entry name" value="DH_Alsin"/>
    <property type="match status" value="1"/>
</dbReference>
<feature type="repeat" description="RCC1" evidence="3">
    <location>
        <begin position="174"/>
        <end position="224"/>
    </location>
</feature>
<feature type="compositionally biased region" description="Basic residues" evidence="4">
    <location>
        <begin position="466"/>
        <end position="477"/>
    </location>
</feature>
<dbReference type="Gene3D" id="2.30.29.30">
    <property type="entry name" value="Pleckstrin-homology domain (PH domain)/Phosphotyrosine-binding domain (PTB)"/>
    <property type="match status" value="1"/>
</dbReference>
<keyword evidence="8" id="KW-1185">Reference proteome</keyword>
<dbReference type="Pfam" id="PF25383">
    <property type="entry name" value="PH_alsin"/>
    <property type="match status" value="1"/>
</dbReference>
<feature type="domain" description="VPS9" evidence="7">
    <location>
        <begin position="1479"/>
        <end position="1623"/>
    </location>
</feature>
<dbReference type="SUPFAM" id="SSF50729">
    <property type="entry name" value="PH domain-like"/>
    <property type="match status" value="1"/>
</dbReference>
<dbReference type="InterPro" id="IPR001849">
    <property type="entry name" value="PH_domain"/>
</dbReference>
<feature type="repeat" description="RCC1" evidence="3">
    <location>
        <begin position="539"/>
        <end position="589"/>
    </location>
</feature>
<protein>
    <submittedName>
        <fullName evidence="9">Alsin-like</fullName>
    </submittedName>
</protein>
<dbReference type="InterPro" id="IPR011993">
    <property type="entry name" value="PH-like_dom_sf"/>
</dbReference>
<feature type="domain" description="DH" evidence="6">
    <location>
        <begin position="660"/>
        <end position="859"/>
    </location>
</feature>
<evidence type="ECO:0000313" key="8">
    <source>
        <dbReference type="Proteomes" id="UP000694891"/>
    </source>
</evidence>
<dbReference type="CDD" id="cd13269">
    <property type="entry name" value="PH_alsin"/>
    <property type="match status" value="1"/>
</dbReference>
<dbReference type="PROSITE" id="PS50012">
    <property type="entry name" value="RCC1_3"/>
    <property type="match status" value="4"/>
</dbReference>
<dbReference type="GO" id="GO:0005085">
    <property type="term" value="F:guanyl-nucleotide exchange factor activity"/>
    <property type="evidence" value="ECO:0007669"/>
    <property type="project" value="UniProtKB-KW"/>
</dbReference>
<feature type="repeat" description="RCC1" evidence="3">
    <location>
        <begin position="62"/>
        <end position="109"/>
    </location>
</feature>
<evidence type="ECO:0000259" key="6">
    <source>
        <dbReference type="PROSITE" id="PS50010"/>
    </source>
</evidence>
<dbReference type="PROSITE" id="PS00626">
    <property type="entry name" value="RCC1_2"/>
    <property type="match status" value="3"/>
</dbReference>
<dbReference type="Pfam" id="PF02493">
    <property type="entry name" value="MORN"/>
    <property type="match status" value="8"/>
</dbReference>
<dbReference type="Proteomes" id="UP000694891">
    <property type="component" value="Unplaced"/>
</dbReference>
<feature type="compositionally biased region" description="Low complexity" evidence="4">
    <location>
        <begin position="290"/>
        <end position="310"/>
    </location>
</feature>
<dbReference type="SMART" id="SM00233">
    <property type="entry name" value="PH"/>
    <property type="match status" value="1"/>
</dbReference>
<dbReference type="InterPro" id="IPR003409">
    <property type="entry name" value="MORN"/>
</dbReference>
<dbReference type="InterPro" id="IPR059093">
    <property type="entry name" value="HA_Alsin"/>
</dbReference>
<name>A0A9Y4JR59_9TELE</name>
<evidence type="ECO:0000256" key="2">
    <source>
        <dbReference type="ARBA" id="ARBA00022737"/>
    </source>
</evidence>
<evidence type="ECO:0000256" key="1">
    <source>
        <dbReference type="ARBA" id="ARBA00022658"/>
    </source>
</evidence>
<feature type="domain" description="PH" evidence="5">
    <location>
        <begin position="892"/>
        <end position="988"/>
    </location>
</feature>
<dbReference type="InterPro" id="IPR000219">
    <property type="entry name" value="DH_dom"/>
</dbReference>
<dbReference type="SUPFAM" id="SSF50985">
    <property type="entry name" value="RCC1/BLIP-II"/>
    <property type="match status" value="1"/>
</dbReference>
<dbReference type="PROSITE" id="PS50010">
    <property type="entry name" value="DH_2"/>
    <property type="match status" value="1"/>
</dbReference>
<dbReference type="PANTHER" id="PTHR46089">
    <property type="entry name" value="ALSIN HOMOLOG"/>
    <property type="match status" value="1"/>
</dbReference>